<dbReference type="Pfam" id="PF11319">
    <property type="entry name" value="VasI"/>
    <property type="match status" value="1"/>
</dbReference>
<accession>A0A7Z1DUN3</accession>
<dbReference type="NCBIfam" id="TIGR03360">
    <property type="entry name" value="VI_minor_1"/>
    <property type="match status" value="1"/>
</dbReference>
<dbReference type="RefSeq" id="WP_094624868.1">
    <property type="nucleotide sequence ID" value="NZ_NEFY01000005.1"/>
</dbReference>
<dbReference type="InterPro" id="IPR017738">
    <property type="entry name" value="T6SS-assoc_VCA0118"/>
</dbReference>
<evidence type="ECO:0000313" key="2">
    <source>
        <dbReference type="Proteomes" id="UP000216984"/>
    </source>
</evidence>
<gene>
    <name evidence="1" type="ORF">B9Q17_11170</name>
</gene>
<proteinExistence type="predicted"/>
<organism evidence="1 2">
    <name type="scientific">Marinobacter vinifirmus</name>
    <dbReference type="NCBI Taxonomy" id="355591"/>
    <lineage>
        <taxon>Bacteria</taxon>
        <taxon>Pseudomonadati</taxon>
        <taxon>Pseudomonadota</taxon>
        <taxon>Gammaproteobacteria</taxon>
        <taxon>Pseudomonadales</taxon>
        <taxon>Marinobacteraceae</taxon>
        <taxon>Marinobacter</taxon>
    </lineage>
</organism>
<dbReference type="Proteomes" id="UP000216984">
    <property type="component" value="Unassembled WGS sequence"/>
</dbReference>
<comment type="caution">
    <text evidence="1">The sequence shown here is derived from an EMBL/GenBank/DDBJ whole genome shotgun (WGS) entry which is preliminary data.</text>
</comment>
<dbReference type="EMBL" id="NEFY01000005">
    <property type="protein sequence ID" value="OZC36288.1"/>
    <property type="molecule type" value="Genomic_DNA"/>
</dbReference>
<protein>
    <submittedName>
        <fullName evidence="1">Type VI secretion system-associated protein</fullName>
    </submittedName>
</protein>
<keyword evidence="2" id="KW-1185">Reference proteome</keyword>
<evidence type="ECO:0000313" key="1">
    <source>
        <dbReference type="EMBL" id="OZC36288.1"/>
    </source>
</evidence>
<reference evidence="1 2" key="1">
    <citation type="submission" date="2017-06" db="EMBL/GenBank/DDBJ databases">
        <title>Draft genome sequence of the halophilic bacterium Marinobacter vinifirmus FB1.</title>
        <authorList>
            <person name="Stepanov V.G."/>
            <person name="Roberts D.J."/>
            <person name="Fox G.E."/>
        </authorList>
    </citation>
    <scope>NUCLEOTIDE SEQUENCE [LARGE SCALE GENOMIC DNA]</scope>
    <source>
        <strain evidence="1 2">FB1</strain>
    </source>
</reference>
<dbReference type="AlphaFoldDB" id="A0A7Z1DUN3"/>
<name>A0A7Z1DUN3_9GAMM</name>
<sequence length="213" mass="22953">MTLKDPVRTGLLALAMLCASSHGVADPRLTAAGACTEEANRLERLACFDEVFATPLAPYQPGAGEPRMNRSERWRQAFALAGKGDASGVMYRNTGATAGHLVTVTALGAKPPRPVLTLQCHNNITELAVMLPEPINRERVNVALGAERAWWRVRDEGLVVSAGRGLPAIRTVLAMVREPDTRVQADVAELDGLLFDLTGYAEAIKPLRQACGW</sequence>